<dbReference type="PANTHER" id="PTHR35089:SF1">
    <property type="entry name" value="CHAPERONE PROTEIN SKP"/>
    <property type="match status" value="1"/>
</dbReference>
<dbReference type="RefSeq" id="WP_237602367.1">
    <property type="nucleotide sequence ID" value="NZ_JAIRBA010000008.1"/>
</dbReference>
<evidence type="ECO:0000256" key="4">
    <source>
        <dbReference type="SAM" id="SignalP"/>
    </source>
</evidence>
<dbReference type="GO" id="GO:0005829">
    <property type="term" value="C:cytosol"/>
    <property type="evidence" value="ECO:0007669"/>
    <property type="project" value="TreeGrafter"/>
</dbReference>
<dbReference type="Pfam" id="PF03938">
    <property type="entry name" value="OmpH"/>
    <property type="match status" value="1"/>
</dbReference>
<accession>A0A9X1QWT7</accession>
<evidence type="ECO:0000313" key="5">
    <source>
        <dbReference type="EMBL" id="MCG2418558.1"/>
    </source>
</evidence>
<reference evidence="5" key="1">
    <citation type="submission" date="2021-09" db="EMBL/GenBank/DDBJ databases">
        <title>Genome of Aequorivita sp. strain F47161.</title>
        <authorList>
            <person name="Wang Y."/>
        </authorList>
    </citation>
    <scope>NUCLEOTIDE SEQUENCE</scope>
    <source>
        <strain evidence="5">F47161</strain>
    </source>
</reference>
<dbReference type="GO" id="GO:0051082">
    <property type="term" value="F:unfolded protein binding"/>
    <property type="evidence" value="ECO:0007669"/>
    <property type="project" value="InterPro"/>
</dbReference>
<organism evidence="5 6">
    <name type="scientific">Aequorivita vitellina</name>
    <dbReference type="NCBI Taxonomy" id="2874475"/>
    <lineage>
        <taxon>Bacteria</taxon>
        <taxon>Pseudomonadati</taxon>
        <taxon>Bacteroidota</taxon>
        <taxon>Flavobacteriia</taxon>
        <taxon>Flavobacteriales</taxon>
        <taxon>Flavobacteriaceae</taxon>
        <taxon>Aequorivita</taxon>
    </lineage>
</organism>
<evidence type="ECO:0000256" key="3">
    <source>
        <dbReference type="SAM" id="Coils"/>
    </source>
</evidence>
<evidence type="ECO:0000313" key="6">
    <source>
        <dbReference type="Proteomes" id="UP001139461"/>
    </source>
</evidence>
<sequence>MKNLFYRSFLLLATLFISNSPIQAQTFGYVNSAAILSEMPDVKRADAKLEALQNQLQKRGQQMVAQLEADYAVIQKKIERGEASPAQQKQEVQILEKRQQQIIDLEKDMGRQLESKRAELLQPIYEKINNAIAAVAQEKGYRIVFDQGVLLYASETLDVSSLVRAKLGMQ</sequence>
<keyword evidence="2 4" id="KW-0732">Signal</keyword>
<dbReference type="AlphaFoldDB" id="A0A9X1QWT7"/>
<protein>
    <submittedName>
        <fullName evidence="5">OmpH family outer membrane protein</fullName>
    </submittedName>
</protein>
<comment type="caution">
    <text evidence="5">The sequence shown here is derived from an EMBL/GenBank/DDBJ whole genome shotgun (WGS) entry which is preliminary data.</text>
</comment>
<dbReference type="SMART" id="SM00935">
    <property type="entry name" value="OmpH"/>
    <property type="match status" value="1"/>
</dbReference>
<proteinExistence type="inferred from homology"/>
<dbReference type="SUPFAM" id="SSF111384">
    <property type="entry name" value="OmpH-like"/>
    <property type="match status" value="1"/>
</dbReference>
<dbReference type="InterPro" id="IPR024930">
    <property type="entry name" value="Skp_dom_sf"/>
</dbReference>
<keyword evidence="3" id="KW-0175">Coiled coil</keyword>
<gene>
    <name evidence="5" type="ORF">K8089_05945</name>
</gene>
<dbReference type="InterPro" id="IPR005632">
    <property type="entry name" value="Chaperone_Skp"/>
</dbReference>
<name>A0A9X1QWT7_9FLAO</name>
<evidence type="ECO:0000256" key="1">
    <source>
        <dbReference type="ARBA" id="ARBA00009091"/>
    </source>
</evidence>
<dbReference type="GO" id="GO:0050821">
    <property type="term" value="P:protein stabilization"/>
    <property type="evidence" value="ECO:0007669"/>
    <property type="project" value="TreeGrafter"/>
</dbReference>
<feature type="coiled-coil region" evidence="3">
    <location>
        <begin position="42"/>
        <end position="84"/>
    </location>
</feature>
<comment type="similarity">
    <text evidence="1">Belongs to the Skp family.</text>
</comment>
<dbReference type="Proteomes" id="UP001139461">
    <property type="component" value="Unassembled WGS sequence"/>
</dbReference>
<keyword evidence="6" id="KW-1185">Reference proteome</keyword>
<dbReference type="EMBL" id="JAIRBA010000008">
    <property type="protein sequence ID" value="MCG2418558.1"/>
    <property type="molecule type" value="Genomic_DNA"/>
</dbReference>
<feature type="signal peptide" evidence="4">
    <location>
        <begin position="1"/>
        <end position="24"/>
    </location>
</feature>
<dbReference type="PANTHER" id="PTHR35089">
    <property type="entry name" value="CHAPERONE PROTEIN SKP"/>
    <property type="match status" value="1"/>
</dbReference>
<evidence type="ECO:0000256" key="2">
    <source>
        <dbReference type="ARBA" id="ARBA00022729"/>
    </source>
</evidence>
<dbReference type="Gene3D" id="3.30.910.20">
    <property type="entry name" value="Skp domain"/>
    <property type="match status" value="1"/>
</dbReference>
<feature type="chain" id="PRO_5040867958" evidence="4">
    <location>
        <begin position="25"/>
        <end position="170"/>
    </location>
</feature>